<organism evidence="1 2">
    <name type="scientific">Discostella pseudostelligera</name>
    <dbReference type="NCBI Taxonomy" id="259834"/>
    <lineage>
        <taxon>Eukaryota</taxon>
        <taxon>Sar</taxon>
        <taxon>Stramenopiles</taxon>
        <taxon>Ochrophyta</taxon>
        <taxon>Bacillariophyta</taxon>
        <taxon>Coscinodiscophyceae</taxon>
        <taxon>Thalassiosirophycidae</taxon>
        <taxon>Stephanodiscales</taxon>
        <taxon>Stephanodiscaceae</taxon>
        <taxon>Discostella</taxon>
    </lineage>
</organism>
<protein>
    <submittedName>
        <fullName evidence="1">Uncharacterized protein</fullName>
    </submittedName>
</protein>
<comment type="caution">
    <text evidence="1">The sequence shown here is derived from an EMBL/GenBank/DDBJ whole genome shotgun (WGS) entry which is preliminary data.</text>
</comment>
<gene>
    <name evidence="1" type="ORF">ACHAWU_002933</name>
</gene>
<evidence type="ECO:0000313" key="2">
    <source>
        <dbReference type="Proteomes" id="UP001530293"/>
    </source>
</evidence>
<evidence type="ECO:0000313" key="1">
    <source>
        <dbReference type="EMBL" id="KAL3757094.1"/>
    </source>
</evidence>
<sequence>MPSNSNTTLTTNLIVDFPQLEDNNLIVGFPEDRESLSADTDVMRKVQFSTRSVMFFYDPQGQDSADNNKKMWYSDDEYNEMRSEFKRTLQKAQETYRCSLSQMDPMRVHNMNRVRAVLDEQERQDRSGVCDSDRLASVSQRYSQWSRIRAKIHIERFI</sequence>
<dbReference type="Proteomes" id="UP001530293">
    <property type="component" value="Unassembled WGS sequence"/>
</dbReference>
<accession>A0ABD3M2Z1</accession>
<dbReference type="AlphaFoldDB" id="A0ABD3M2Z1"/>
<keyword evidence="2" id="KW-1185">Reference proteome</keyword>
<name>A0ABD3M2Z1_9STRA</name>
<proteinExistence type="predicted"/>
<dbReference type="EMBL" id="JALLBG020000273">
    <property type="protein sequence ID" value="KAL3757094.1"/>
    <property type="molecule type" value="Genomic_DNA"/>
</dbReference>
<reference evidence="1 2" key="1">
    <citation type="submission" date="2024-10" db="EMBL/GenBank/DDBJ databases">
        <title>Updated reference genomes for cyclostephanoid diatoms.</title>
        <authorList>
            <person name="Roberts W.R."/>
            <person name="Alverson A.J."/>
        </authorList>
    </citation>
    <scope>NUCLEOTIDE SEQUENCE [LARGE SCALE GENOMIC DNA]</scope>
    <source>
        <strain evidence="1 2">AJA232-27</strain>
    </source>
</reference>